<keyword evidence="5 6" id="KW-0472">Membrane</keyword>
<dbReference type="InterPro" id="IPR036259">
    <property type="entry name" value="MFS_trans_sf"/>
</dbReference>
<feature type="transmembrane region" description="Helical" evidence="6">
    <location>
        <begin position="73"/>
        <end position="92"/>
    </location>
</feature>
<dbReference type="PROSITE" id="PS50850">
    <property type="entry name" value="MFS"/>
    <property type="match status" value="1"/>
</dbReference>
<keyword evidence="3 6" id="KW-0812">Transmembrane</keyword>
<feature type="transmembrane region" description="Helical" evidence="6">
    <location>
        <begin position="261"/>
        <end position="284"/>
    </location>
</feature>
<dbReference type="RefSeq" id="WP_179606861.1">
    <property type="nucleotide sequence ID" value="NZ_BAABEH010000001.1"/>
</dbReference>
<accession>A0A853CVD2</accession>
<evidence type="ECO:0000256" key="5">
    <source>
        <dbReference type="ARBA" id="ARBA00023136"/>
    </source>
</evidence>
<dbReference type="PRINTS" id="PR01036">
    <property type="entry name" value="TCRTETB"/>
</dbReference>
<feature type="transmembrane region" description="Helical" evidence="6">
    <location>
        <begin position="160"/>
        <end position="179"/>
    </location>
</feature>
<evidence type="ECO:0000256" key="4">
    <source>
        <dbReference type="ARBA" id="ARBA00022989"/>
    </source>
</evidence>
<dbReference type="InterPro" id="IPR020846">
    <property type="entry name" value="MFS_dom"/>
</dbReference>
<feature type="transmembrane region" description="Helical" evidence="6">
    <location>
        <begin position="373"/>
        <end position="394"/>
    </location>
</feature>
<keyword evidence="4 6" id="KW-1133">Transmembrane helix</keyword>
<dbReference type="EMBL" id="JACCFL010000001">
    <property type="protein sequence ID" value="NYJ24617.1"/>
    <property type="molecule type" value="Genomic_DNA"/>
</dbReference>
<comment type="caution">
    <text evidence="8">The sequence shown here is derived from an EMBL/GenBank/DDBJ whole genome shotgun (WGS) entry which is preliminary data.</text>
</comment>
<feature type="domain" description="Major facilitator superfamily (MFS) profile" evidence="7">
    <location>
        <begin position="7"/>
        <end position="437"/>
    </location>
</feature>
<feature type="transmembrane region" description="Helical" evidence="6">
    <location>
        <begin position="219"/>
        <end position="240"/>
    </location>
</feature>
<organism evidence="8 9">
    <name type="scientific">Leifsonia shinshuensis</name>
    <dbReference type="NCBI Taxonomy" id="150026"/>
    <lineage>
        <taxon>Bacteria</taxon>
        <taxon>Bacillati</taxon>
        <taxon>Actinomycetota</taxon>
        <taxon>Actinomycetes</taxon>
        <taxon>Micrococcales</taxon>
        <taxon>Microbacteriaceae</taxon>
        <taxon>Leifsonia</taxon>
    </lineage>
</organism>
<feature type="transmembrane region" description="Helical" evidence="6">
    <location>
        <begin position="132"/>
        <end position="154"/>
    </location>
</feature>
<proteinExistence type="predicted"/>
<evidence type="ECO:0000256" key="3">
    <source>
        <dbReference type="ARBA" id="ARBA00022692"/>
    </source>
</evidence>
<dbReference type="CDD" id="cd17321">
    <property type="entry name" value="MFS_MMR_MDR_like"/>
    <property type="match status" value="1"/>
</dbReference>
<dbReference type="Pfam" id="PF07690">
    <property type="entry name" value="MFS_1"/>
    <property type="match status" value="1"/>
</dbReference>
<dbReference type="SUPFAM" id="SSF103473">
    <property type="entry name" value="MFS general substrate transporter"/>
    <property type="match status" value="1"/>
</dbReference>
<evidence type="ECO:0000313" key="8">
    <source>
        <dbReference type="EMBL" id="NYJ24617.1"/>
    </source>
</evidence>
<dbReference type="PANTHER" id="PTHR42718">
    <property type="entry name" value="MAJOR FACILITATOR SUPERFAMILY MULTIDRUG TRANSPORTER MFSC"/>
    <property type="match status" value="1"/>
</dbReference>
<dbReference type="GO" id="GO:0005886">
    <property type="term" value="C:plasma membrane"/>
    <property type="evidence" value="ECO:0007669"/>
    <property type="project" value="UniProtKB-SubCell"/>
</dbReference>
<feature type="transmembrane region" description="Helical" evidence="6">
    <location>
        <begin position="348"/>
        <end position="366"/>
    </location>
</feature>
<gene>
    <name evidence="8" type="ORF">HNR13_002904</name>
</gene>
<name>A0A853CVD2_9MICO</name>
<evidence type="ECO:0000256" key="2">
    <source>
        <dbReference type="ARBA" id="ARBA00022448"/>
    </source>
</evidence>
<feature type="transmembrane region" description="Helical" evidence="6">
    <location>
        <begin position="98"/>
        <end position="120"/>
    </location>
</feature>
<sequence length="456" mass="46618">MKQSTAILWAACLGYGMVILDTSVLNVALPSIALETNASGAQQRWMIDAYVLVMTALLLAGGGLIDRFGAKRIFHIGVAIFAVASMACAIVSDANLLIVGRTLQGIGGALLIPATLTVVVTHFTDQAQRGKAIALIATVTASPQAFGPTLGGLLVDTLGWRSIFLLNVPIAVVTLFLGRRIAAGVASTRKLDIPGLLSFALALGALTFGVIDLSENRHLTAASITACVVAVGAGAIFLFIERSVSSPLLPRSVLHAKNLNLVVLAGTFMFILFYGALFAANLYFQKVLQMDALSAGLWLLPAGVPVFALPILVAKLAKRRSAFVPTMIGIVVATIGASAALLSGVFEGPIIVAASLLIIGIGFGIASPPHLNLATGAAPAGAAGVVSALANAGRQAGYLLGVAAVGTAGLGLDGYLQASWVAITGGVLAITALGLSRMRAVLPRRSESPESEPATT</sequence>
<protein>
    <submittedName>
        <fullName evidence="8">DHA2 family methylenomycin A resistance protein-like MFS transporter</fullName>
    </submittedName>
</protein>
<feature type="transmembrane region" description="Helical" evidence="6">
    <location>
        <begin position="321"/>
        <end position="342"/>
    </location>
</feature>
<evidence type="ECO:0000259" key="7">
    <source>
        <dbReference type="PROSITE" id="PS50850"/>
    </source>
</evidence>
<keyword evidence="2" id="KW-0813">Transport</keyword>
<dbReference type="PANTHER" id="PTHR42718:SF9">
    <property type="entry name" value="MAJOR FACILITATOR SUPERFAMILY MULTIDRUG TRANSPORTER MFSC"/>
    <property type="match status" value="1"/>
</dbReference>
<feature type="transmembrane region" description="Helical" evidence="6">
    <location>
        <begin position="191"/>
        <end position="213"/>
    </location>
</feature>
<dbReference type="Gene3D" id="1.20.1720.10">
    <property type="entry name" value="Multidrug resistance protein D"/>
    <property type="match status" value="1"/>
</dbReference>
<feature type="transmembrane region" description="Helical" evidence="6">
    <location>
        <begin position="296"/>
        <end position="314"/>
    </location>
</feature>
<dbReference type="InterPro" id="IPR011701">
    <property type="entry name" value="MFS"/>
</dbReference>
<dbReference type="Proteomes" id="UP000578352">
    <property type="component" value="Unassembled WGS sequence"/>
</dbReference>
<dbReference type="AlphaFoldDB" id="A0A853CVD2"/>
<evidence type="ECO:0000256" key="1">
    <source>
        <dbReference type="ARBA" id="ARBA00004651"/>
    </source>
</evidence>
<reference evidence="8 9" key="1">
    <citation type="submission" date="2020-07" db="EMBL/GenBank/DDBJ databases">
        <title>Sequencing the genomes of 1000 actinobacteria strains.</title>
        <authorList>
            <person name="Klenk H.-P."/>
        </authorList>
    </citation>
    <scope>NUCLEOTIDE SEQUENCE [LARGE SCALE GENOMIC DNA]</scope>
    <source>
        <strain evidence="8 9">DSM 15165</strain>
    </source>
</reference>
<dbReference type="GO" id="GO:0022857">
    <property type="term" value="F:transmembrane transporter activity"/>
    <property type="evidence" value="ECO:0007669"/>
    <property type="project" value="InterPro"/>
</dbReference>
<feature type="transmembrane region" description="Helical" evidence="6">
    <location>
        <begin position="7"/>
        <end position="29"/>
    </location>
</feature>
<evidence type="ECO:0000256" key="6">
    <source>
        <dbReference type="SAM" id="Phobius"/>
    </source>
</evidence>
<feature type="transmembrane region" description="Helical" evidence="6">
    <location>
        <begin position="414"/>
        <end position="435"/>
    </location>
</feature>
<comment type="subcellular location">
    <subcellularLocation>
        <location evidence="1">Cell membrane</location>
        <topology evidence="1">Multi-pass membrane protein</topology>
    </subcellularLocation>
</comment>
<feature type="transmembrane region" description="Helical" evidence="6">
    <location>
        <begin position="49"/>
        <end position="66"/>
    </location>
</feature>
<dbReference type="Gene3D" id="1.20.1250.20">
    <property type="entry name" value="MFS general substrate transporter like domains"/>
    <property type="match status" value="1"/>
</dbReference>
<evidence type="ECO:0000313" key="9">
    <source>
        <dbReference type="Proteomes" id="UP000578352"/>
    </source>
</evidence>